<dbReference type="InterPro" id="IPR009030">
    <property type="entry name" value="Growth_fac_rcpt_cys_sf"/>
</dbReference>
<dbReference type="AlphaFoldDB" id="A0A851NX85"/>
<keyword evidence="2" id="KW-1133">Transmembrane helix</keyword>
<dbReference type="InterPro" id="IPR036179">
    <property type="entry name" value="Ig-like_dom_sf"/>
</dbReference>
<dbReference type="Gene3D" id="2.60.40.10">
    <property type="entry name" value="Immunoglobulins"/>
    <property type="match status" value="1"/>
</dbReference>
<dbReference type="Pfam" id="PF07699">
    <property type="entry name" value="Ephrin_rec_like"/>
    <property type="match status" value="1"/>
</dbReference>
<dbReference type="InterPro" id="IPR013783">
    <property type="entry name" value="Ig-like_fold"/>
</dbReference>
<evidence type="ECO:0000256" key="2">
    <source>
        <dbReference type="SAM" id="Phobius"/>
    </source>
</evidence>
<protein>
    <submittedName>
        <fullName evidence="4">ZPBP2 protein</fullName>
    </submittedName>
</protein>
<comment type="caution">
    <text evidence="4">The sequence shown here is derived from an EMBL/GenBank/DDBJ whole genome shotgun (WGS) entry which is preliminary data.</text>
</comment>
<dbReference type="InterPro" id="IPR048806">
    <property type="entry name" value="ZPBP1/2_N"/>
</dbReference>
<evidence type="ECO:0000256" key="1">
    <source>
        <dbReference type="SAM" id="MobiDB-lite"/>
    </source>
</evidence>
<dbReference type="GO" id="GO:0007339">
    <property type="term" value="P:binding of sperm to zona pellucida"/>
    <property type="evidence" value="ECO:0007669"/>
    <property type="project" value="InterPro"/>
</dbReference>
<dbReference type="Gene3D" id="2.10.50.10">
    <property type="entry name" value="Tumor Necrosis Factor Receptor, subunit A, domain 2"/>
    <property type="match status" value="1"/>
</dbReference>
<feature type="non-terminal residue" evidence="4">
    <location>
        <position position="1"/>
    </location>
</feature>
<feature type="compositionally biased region" description="Low complexity" evidence="1">
    <location>
        <begin position="473"/>
        <end position="483"/>
    </location>
</feature>
<dbReference type="PANTHER" id="PTHR15443">
    <property type="entry name" value="ZONA PELLUCIDA BINDING PROTEIN SP38"/>
    <property type="match status" value="1"/>
</dbReference>
<dbReference type="InterPro" id="IPR010857">
    <property type="entry name" value="Sp38-bd"/>
</dbReference>
<proteinExistence type="predicted"/>
<keyword evidence="5" id="KW-1185">Reference proteome</keyword>
<evidence type="ECO:0000313" key="4">
    <source>
        <dbReference type="EMBL" id="NXC45124.1"/>
    </source>
</evidence>
<feature type="region of interest" description="Disordered" evidence="1">
    <location>
        <begin position="430"/>
        <end position="483"/>
    </location>
</feature>
<keyword evidence="2" id="KW-0472">Membrane</keyword>
<keyword evidence="2" id="KW-0812">Transmembrane</keyword>
<dbReference type="PANTHER" id="PTHR15443:SF5">
    <property type="entry name" value="ZONA PELLUCIDA-BINDING PROTEIN 1"/>
    <property type="match status" value="1"/>
</dbReference>
<dbReference type="GO" id="GO:0002199">
    <property type="term" value="C:zona pellucida receptor complex"/>
    <property type="evidence" value="ECO:0007669"/>
    <property type="project" value="TreeGrafter"/>
</dbReference>
<dbReference type="SUPFAM" id="SSF48726">
    <property type="entry name" value="Immunoglobulin"/>
    <property type="match status" value="1"/>
</dbReference>
<dbReference type="EMBL" id="WBMW01003492">
    <property type="protein sequence ID" value="NXC45124.1"/>
    <property type="molecule type" value="Genomic_DNA"/>
</dbReference>
<organism evidence="4 5">
    <name type="scientific">Penelope pileata</name>
    <dbReference type="NCBI Taxonomy" id="1118817"/>
    <lineage>
        <taxon>Eukaryota</taxon>
        <taxon>Metazoa</taxon>
        <taxon>Chordata</taxon>
        <taxon>Craniata</taxon>
        <taxon>Vertebrata</taxon>
        <taxon>Euteleostomi</taxon>
        <taxon>Archelosauria</taxon>
        <taxon>Archosauria</taxon>
        <taxon>Dinosauria</taxon>
        <taxon>Saurischia</taxon>
        <taxon>Theropoda</taxon>
        <taxon>Coelurosauria</taxon>
        <taxon>Aves</taxon>
        <taxon>Neognathae</taxon>
        <taxon>Galloanserae</taxon>
        <taxon>Galliformes</taxon>
        <taxon>Cracidae</taxon>
        <taxon>Penelope</taxon>
    </lineage>
</organism>
<evidence type="ECO:0000313" key="5">
    <source>
        <dbReference type="Proteomes" id="UP000613066"/>
    </source>
</evidence>
<feature type="non-terminal residue" evidence="4">
    <location>
        <position position="495"/>
    </location>
</feature>
<dbReference type="OrthoDB" id="9045220at2759"/>
<dbReference type="SMART" id="SM01411">
    <property type="entry name" value="Ephrin_rec_like"/>
    <property type="match status" value="1"/>
</dbReference>
<name>A0A851NX85_9GALL</name>
<accession>A0A851NX85</accession>
<evidence type="ECO:0000259" key="3">
    <source>
        <dbReference type="PROSITE" id="PS50835"/>
    </source>
</evidence>
<reference evidence="4" key="1">
    <citation type="submission" date="2019-09" db="EMBL/GenBank/DDBJ databases">
        <title>Bird 10,000 Genomes (B10K) Project - Family phase.</title>
        <authorList>
            <person name="Zhang G."/>
        </authorList>
    </citation>
    <scope>NUCLEOTIDE SEQUENCE</scope>
    <source>
        <strain evidence="4">B10K-DU-001-08</strain>
        <tissue evidence="4">Muscle</tissue>
    </source>
</reference>
<feature type="transmembrane region" description="Helical" evidence="2">
    <location>
        <begin position="374"/>
        <end position="398"/>
    </location>
</feature>
<dbReference type="InterPro" id="IPR007110">
    <property type="entry name" value="Ig-like_dom"/>
</dbReference>
<dbReference type="GO" id="GO:0001675">
    <property type="term" value="P:acrosome assembly"/>
    <property type="evidence" value="ECO:0007669"/>
    <property type="project" value="TreeGrafter"/>
</dbReference>
<dbReference type="GO" id="GO:0005576">
    <property type="term" value="C:extracellular region"/>
    <property type="evidence" value="ECO:0007669"/>
    <property type="project" value="InterPro"/>
</dbReference>
<sequence>RTAQGGRMFCAPRFWLDPGGHGLLGTMGILTLVLCSCSGQPMFLLGDLPTSSTWEHYGGDVFIHMDSSWYSLPCSTLEMEVAKPTYHWVWDRMDPKFLSVTEDGHLLFQHFQASDSGNYSCTISYMKHGLTVSQTFHYSVLGYHVLGGLETLLLFHSKLCEDEWTKMLLWDLQEKLKQLEIKEHCKIQPKTTSCFPSIDNPFDEFVLQVHLEVSFFGPNWDEHCKPQDAEVDAGCYRRTLPSRPRPQVQLALAKFFKEHKSFHITGPDKSIIIFTNVFIGFLEIKQCSMGYGQTKQLRRCPECCIVCPPGTFSLPTNRQCSPCPVGTYSLSYGKGLCTACKHDMITREPGASSMDNCVDEGIEKVDSIIHKIPLLLLIILPPLIAINALFIFSTCYWFHQEYRTSSSTTSNVSGITKIKEKVIKFLRTLRGSPRSGPPASDTSDLHTSDLGTNVSQTVEEERVSGILSTTGTPSFAAPSDDAPAVLELEDKREHF</sequence>
<dbReference type="InterPro" id="IPR011641">
    <property type="entry name" value="Tyr-kin_ephrin_A/B_rcpt-like"/>
</dbReference>
<feature type="domain" description="Ig-like" evidence="3">
    <location>
        <begin position="41"/>
        <end position="133"/>
    </location>
</feature>
<dbReference type="Proteomes" id="UP000613066">
    <property type="component" value="Unassembled WGS sequence"/>
</dbReference>
<dbReference type="GO" id="GO:0001669">
    <property type="term" value="C:acrosomal vesicle"/>
    <property type="evidence" value="ECO:0007669"/>
    <property type="project" value="TreeGrafter"/>
</dbReference>
<dbReference type="SUPFAM" id="SSF57184">
    <property type="entry name" value="Growth factor receptor domain"/>
    <property type="match status" value="1"/>
</dbReference>
<dbReference type="PROSITE" id="PS50835">
    <property type="entry name" value="IG_LIKE"/>
    <property type="match status" value="1"/>
</dbReference>
<gene>
    <name evidence="4" type="primary">Zpbp2_0</name>
    <name evidence="4" type="ORF">PENPIL_R04909</name>
</gene>
<dbReference type="Pfam" id="PF07354">
    <property type="entry name" value="Sp38"/>
    <property type="match status" value="1"/>
</dbReference>